<dbReference type="InterPro" id="IPR038071">
    <property type="entry name" value="UROD/MetE-like_sf"/>
</dbReference>
<organism evidence="5 6">
    <name type="scientific">Entotheonella factor</name>
    <dbReference type="NCBI Taxonomy" id="1429438"/>
    <lineage>
        <taxon>Bacteria</taxon>
        <taxon>Pseudomonadati</taxon>
        <taxon>Nitrospinota/Tectimicrobiota group</taxon>
        <taxon>Candidatus Tectimicrobiota</taxon>
        <taxon>Candidatus Entotheonellia</taxon>
        <taxon>Candidatus Entotheonellales</taxon>
        <taxon>Candidatus Entotheonellaceae</taxon>
        <taxon>Candidatus Entotheonella</taxon>
    </lineage>
</organism>
<comment type="caution">
    <text evidence="5">The sequence shown here is derived from an EMBL/GenBank/DDBJ whole genome shotgun (WGS) entry which is preliminary data.</text>
</comment>
<comment type="cofactor">
    <cofactor evidence="1">
        <name>Zn(2+)</name>
        <dbReference type="ChEBI" id="CHEBI:29105"/>
    </cofactor>
</comment>
<evidence type="ECO:0000256" key="1">
    <source>
        <dbReference type="ARBA" id="ARBA00001947"/>
    </source>
</evidence>
<keyword evidence="6" id="KW-1185">Reference proteome</keyword>
<dbReference type="CDD" id="cd03311">
    <property type="entry name" value="CIMS_C_terminal_like"/>
    <property type="match status" value="1"/>
</dbReference>
<evidence type="ECO:0000256" key="3">
    <source>
        <dbReference type="ARBA" id="ARBA00022833"/>
    </source>
</evidence>
<protein>
    <recommendedName>
        <fullName evidence="4">Cobalamin-independent methionine synthase MetE C-terminal/archaeal domain-containing protein</fullName>
    </recommendedName>
</protein>
<reference evidence="5 6" key="1">
    <citation type="journal article" date="2014" name="Nature">
        <title>An environmental bacterial taxon with a large and distinct metabolic repertoire.</title>
        <authorList>
            <person name="Wilson M.C."/>
            <person name="Mori T."/>
            <person name="Ruckert C."/>
            <person name="Uria A.R."/>
            <person name="Helf M.J."/>
            <person name="Takada K."/>
            <person name="Gernert C."/>
            <person name="Steffens U.A."/>
            <person name="Heycke N."/>
            <person name="Schmitt S."/>
            <person name="Rinke C."/>
            <person name="Helfrich E.J."/>
            <person name="Brachmann A.O."/>
            <person name="Gurgui C."/>
            <person name="Wakimoto T."/>
            <person name="Kracht M."/>
            <person name="Crusemann M."/>
            <person name="Hentschel U."/>
            <person name="Abe I."/>
            <person name="Matsunaga S."/>
            <person name="Kalinowski J."/>
            <person name="Takeyama H."/>
            <person name="Piel J."/>
        </authorList>
    </citation>
    <scope>NUCLEOTIDE SEQUENCE [LARGE SCALE GENOMIC DNA]</scope>
    <source>
        <strain evidence="6">TSY1</strain>
    </source>
</reference>
<dbReference type="Gene3D" id="3.20.20.210">
    <property type="match status" value="1"/>
</dbReference>
<gene>
    <name evidence="5" type="ORF">ETSY1_16575</name>
</gene>
<name>W4LM79_ENTF1</name>
<evidence type="ECO:0000313" key="5">
    <source>
        <dbReference type="EMBL" id="ETW99019.1"/>
    </source>
</evidence>
<evidence type="ECO:0000259" key="4">
    <source>
        <dbReference type="Pfam" id="PF01717"/>
    </source>
</evidence>
<dbReference type="AlphaFoldDB" id="W4LM79"/>
<keyword evidence="3" id="KW-0862">Zinc</keyword>
<dbReference type="PANTHER" id="PTHR30519">
    <property type="entry name" value="5-METHYLTETRAHYDROPTEROYLTRIGLUTAMATE--HOMOCYSTEINE METHYLTRANSFERASE"/>
    <property type="match status" value="1"/>
</dbReference>
<evidence type="ECO:0000313" key="6">
    <source>
        <dbReference type="Proteomes" id="UP000019141"/>
    </source>
</evidence>
<dbReference type="GO" id="GO:0003871">
    <property type="term" value="F:5-methyltetrahydropteroyltriglutamate-homocysteine S-methyltransferase activity"/>
    <property type="evidence" value="ECO:0007669"/>
    <property type="project" value="InterPro"/>
</dbReference>
<dbReference type="GO" id="GO:0008270">
    <property type="term" value="F:zinc ion binding"/>
    <property type="evidence" value="ECO:0007669"/>
    <property type="project" value="InterPro"/>
</dbReference>
<dbReference type="GO" id="GO:0009086">
    <property type="term" value="P:methionine biosynthetic process"/>
    <property type="evidence" value="ECO:0007669"/>
    <property type="project" value="InterPro"/>
</dbReference>
<proteinExistence type="predicted"/>
<dbReference type="Pfam" id="PF01717">
    <property type="entry name" value="Meth_synt_2"/>
    <property type="match status" value="1"/>
</dbReference>
<dbReference type="EMBL" id="AZHW01000490">
    <property type="protein sequence ID" value="ETW99019.1"/>
    <property type="molecule type" value="Genomic_DNA"/>
</dbReference>
<keyword evidence="2" id="KW-0479">Metal-binding</keyword>
<sequence length="389" mass="43942">MLSVTQDLILPTAITGSYPRPLWFNESLQGRSFKAALGDSIFREQYLDAVACMINAQEAAGLDIVTDGDSRFDLAVGGKSWFFYPIERLGGIEGYRDTSRGWMQRHDLRPGRILWEVQEAYQPGVVKERLTRGPLEYTALWKIAQRLSDRPVKFGTICAPALASMLWNEYYPDDQALINELCDIMNAELRELDAAGCPLIQVEEPPHHGRTTRPDCTDADLEFLTEAFNRQLAGLTAEIWVHTCWGNPNQQRVYWEPPSYERALPYLLQLDADVITFECASSNGKDLPLFANYPTDKKIGIGVVNHCNTVVEPPEHVAQLIRKALEYIPPERLVITTDCGFGREGLSRRIAYYKCVSLVQGTNIVRRELGLPEARVRAADPRLYFAESN</sequence>
<accession>W4LM79</accession>
<dbReference type="HOGENOM" id="CLU_040013_3_1_7"/>
<feature type="domain" description="Cobalamin-independent methionine synthase MetE C-terminal/archaeal" evidence="4">
    <location>
        <begin position="10"/>
        <end position="343"/>
    </location>
</feature>
<dbReference type="Proteomes" id="UP000019141">
    <property type="component" value="Unassembled WGS sequence"/>
</dbReference>
<dbReference type="SUPFAM" id="SSF51726">
    <property type="entry name" value="UROD/MetE-like"/>
    <property type="match status" value="1"/>
</dbReference>
<dbReference type="InterPro" id="IPR002629">
    <property type="entry name" value="Met_Synth_C/arc"/>
</dbReference>
<evidence type="ECO:0000256" key="2">
    <source>
        <dbReference type="ARBA" id="ARBA00022723"/>
    </source>
</evidence>